<sequence>MSKLSPTQNRSAAQQLGVAESYTAFMTSTSLDLLDEAYRQDLGQLQDDGDFSADDAIHIVELHTKTVGLPTGFMYVGMESDNQKHQVFGIVNLN</sequence>
<dbReference type="Proteomes" id="UP000197019">
    <property type="component" value="Chromosome"/>
</dbReference>
<reference evidence="1 3" key="1">
    <citation type="submission" date="2017-06" db="EMBL/GenBank/DDBJ databases">
        <title>Genome Sequencing of the methanotroph Methylovulum psychrotolerants str. HV10-M2 isolated from a high-altitude environment.</title>
        <authorList>
            <person name="Mateos-Rivera A."/>
        </authorList>
    </citation>
    <scope>NUCLEOTIDE SEQUENCE [LARGE SCALE GENOMIC DNA]</scope>
    <source>
        <strain evidence="1 3">HV10_M2</strain>
    </source>
</reference>
<dbReference type="AlphaFoldDB" id="A0A1Z4BWU9"/>
<dbReference type="OrthoDB" id="9908470at2"/>
<evidence type="ECO:0000313" key="4">
    <source>
        <dbReference type="Proteomes" id="UP000237423"/>
    </source>
</evidence>
<organism evidence="1 3">
    <name type="scientific">Methylovulum psychrotolerans</name>
    <dbReference type="NCBI Taxonomy" id="1704499"/>
    <lineage>
        <taxon>Bacteria</taxon>
        <taxon>Pseudomonadati</taxon>
        <taxon>Pseudomonadota</taxon>
        <taxon>Gammaproteobacteria</taxon>
        <taxon>Methylococcales</taxon>
        <taxon>Methylococcaceae</taxon>
        <taxon>Methylovulum</taxon>
    </lineage>
</organism>
<evidence type="ECO:0000313" key="1">
    <source>
        <dbReference type="EMBL" id="ASF45723.1"/>
    </source>
</evidence>
<name>A0A1Z4BWU9_9GAMM</name>
<accession>A0A1Z4BWU9</accession>
<evidence type="ECO:0000313" key="3">
    <source>
        <dbReference type="Proteomes" id="UP000197019"/>
    </source>
</evidence>
<dbReference type="RefSeq" id="WP_088618599.1">
    <property type="nucleotide sequence ID" value="NZ_PGFZ01000004.1"/>
</dbReference>
<keyword evidence="3" id="KW-1185">Reference proteome</keyword>
<dbReference type="EMBL" id="CP022129">
    <property type="protein sequence ID" value="ASF45723.1"/>
    <property type="molecule type" value="Genomic_DNA"/>
</dbReference>
<gene>
    <name evidence="2" type="ORF">AADEFJLK_02353</name>
    <name evidence="1" type="ORF">CEK71_06355</name>
</gene>
<evidence type="ECO:0000313" key="2">
    <source>
        <dbReference type="EMBL" id="POZ52131.1"/>
    </source>
</evidence>
<proteinExistence type="predicted"/>
<protein>
    <submittedName>
        <fullName evidence="1">Uncharacterized protein</fullName>
    </submittedName>
</protein>
<reference evidence="2 4" key="2">
    <citation type="submission" date="2017-11" db="EMBL/GenBank/DDBJ databases">
        <title>Draft Genome Sequence of Methylobacter psychrotolerans Sph1T, an Obligate Methanotroph from Low-Temperature Environments.</title>
        <authorList>
            <person name="Oshkin I.Y."/>
            <person name="Miroshnikov K."/>
            <person name="Belova S.E."/>
            <person name="Korzhenkov A."/>
            <person name="Toshchakov S.V."/>
            <person name="Dedysh S.N."/>
        </authorList>
    </citation>
    <scope>NUCLEOTIDE SEQUENCE [LARGE SCALE GENOMIC DNA]</scope>
    <source>
        <strain evidence="2 4">Sph1</strain>
    </source>
</reference>
<dbReference type="Proteomes" id="UP000237423">
    <property type="component" value="Unassembled WGS sequence"/>
</dbReference>
<dbReference type="EMBL" id="PGFZ01000004">
    <property type="protein sequence ID" value="POZ52131.1"/>
    <property type="molecule type" value="Genomic_DNA"/>
</dbReference>
<dbReference type="KEGG" id="mpsy:CEK71_06355"/>